<proteinExistence type="predicted"/>
<keyword evidence="2" id="KW-1185">Reference proteome</keyword>
<sequence length="910" mass="100687">MSQRVLVFLTGLLLLTALGSYVYYRHREAQVPVDPWALVPDDAVLVTVTHDHPTLVRHLKETQLWDNLTAVRYFQQVEDNLALADSLTGGQDVVLRFLGRKRVLTSVHVTGPTSFDVLFQVPISSVRQYRQVRNLVEGLGRDARYEVRTREFHDQQFTQVQQRSTGEGLTFFNYRNHLLISASPKLVEAVALRLEHPDQPTVASEFQSTDYFRQKSVDATLLLNQRRLPQLLGVFFRRDIESDLAEVASLARNELVQMKLTGNKVVFDGFANAETARHGLHERLKGQPAQRLRMAEVVPLRTALLVHLGLEQAAALRISPAPLVADSVADTAAPLIDSMAVLLRQEVALCYLKTASARLRPGKLALAWCSDPNRLSILLGQVRRATGTPPSFERVGAFQLYQTGVPELPQRLLGPLFRNFPEPVVAQVGNYVAFGEDAEAVRQWLRSVEAGEVWSRSPTQMAFLQDTQPMARMSVLLDIGNAWNLLLRGLVEDRRAGLLRNETLFKRFPQIALQWVPAANEGEEGAQYFTHFVLRHPAEGPAVARPQNQDGTGSVLTFKTALSSSPSLVPVSGARVSGILVQDTARVLHYVTPDNVVAWSDTLPGPMICPPYHLPGGNGVLVASATQLFGYNSRGQLLPNFPLNLPDTLQATSLTVLPVAGGTAARLLVAGSGSNLFLYDTQGRSFPGWQPKQLDFRLAAPPHYLSVNGRDVLVVLLENGYIYAFDQAGGVYPGFPISVGARLHSGALAEIGPTMRRTRLTVVSQHGERVSFNLSGDIVSRSRIATWSRNSEFHLVPDQQQRSYVVAREEGGRLALFDATGRQLLTQTFVTSAPKQVQYFNFGPSRQVYALSEQGPGKVYLYDARARLVGGQPFDSSAPQIALEYNPATAIYHLFRVVDAELRRSDLRLN</sequence>
<protein>
    <recommendedName>
        <fullName evidence="3">DUF3352 domain-containing protein</fullName>
    </recommendedName>
</protein>
<evidence type="ECO:0000313" key="1">
    <source>
        <dbReference type="EMBL" id="QJX48376.1"/>
    </source>
</evidence>
<accession>A0A6M6BJV8</accession>
<dbReference type="InterPro" id="IPR011044">
    <property type="entry name" value="Quino_amine_DH_bsu"/>
</dbReference>
<dbReference type="Proteomes" id="UP000501623">
    <property type="component" value="Chromosome"/>
</dbReference>
<dbReference type="AlphaFoldDB" id="A0A6M6BJV8"/>
<gene>
    <name evidence="1" type="ORF">HMJ29_16190</name>
</gene>
<dbReference type="EMBL" id="CP053538">
    <property type="protein sequence ID" value="QJX48376.1"/>
    <property type="molecule type" value="Genomic_DNA"/>
</dbReference>
<name>A0A6M6BJV8_9BACT</name>
<dbReference type="SUPFAM" id="SSF50969">
    <property type="entry name" value="YVTN repeat-like/Quinoprotein amine dehydrogenase"/>
    <property type="match status" value="1"/>
</dbReference>
<reference evidence="1 2" key="1">
    <citation type="submission" date="2020-05" db="EMBL/GenBank/DDBJ databases">
        <title>Complete genome sequence of Hymenobacter sp. TS19 in Coasted Sand Dune.</title>
        <authorList>
            <person name="Lee J.-H."/>
            <person name="Jung J.-H."/>
            <person name="Jeong S."/>
            <person name="Zhao L."/>
            <person name="Kim M.-K."/>
            <person name="Seo H.-S."/>
            <person name="Lim S."/>
        </authorList>
    </citation>
    <scope>NUCLEOTIDE SEQUENCE [LARGE SCALE GENOMIC DNA]</scope>
    <source>
        <strain evidence="1 2">TS19</strain>
    </source>
</reference>
<organism evidence="1 2">
    <name type="scientific">Hymenobacter taeanensis</name>
    <dbReference type="NCBI Taxonomy" id="2735321"/>
    <lineage>
        <taxon>Bacteria</taxon>
        <taxon>Pseudomonadati</taxon>
        <taxon>Bacteroidota</taxon>
        <taxon>Cytophagia</taxon>
        <taxon>Cytophagales</taxon>
        <taxon>Hymenobacteraceae</taxon>
        <taxon>Hymenobacter</taxon>
    </lineage>
</organism>
<evidence type="ECO:0008006" key="3">
    <source>
        <dbReference type="Google" id="ProtNLM"/>
    </source>
</evidence>
<dbReference type="RefSeq" id="WP_171592462.1">
    <property type="nucleotide sequence ID" value="NZ_CP053538.1"/>
</dbReference>
<evidence type="ECO:0000313" key="2">
    <source>
        <dbReference type="Proteomes" id="UP000501623"/>
    </source>
</evidence>
<dbReference type="KEGG" id="hts:HMJ29_16190"/>